<feature type="domain" description="HTH merR-type" evidence="6">
    <location>
        <begin position="1"/>
        <end position="71"/>
    </location>
</feature>
<keyword evidence="3" id="KW-0238">DNA-binding</keyword>
<keyword evidence="4" id="KW-0804">Transcription</keyword>
<feature type="compositionally biased region" description="Basic residues" evidence="5">
    <location>
        <begin position="193"/>
        <end position="203"/>
    </location>
</feature>
<dbReference type="PANTHER" id="PTHR30204:SF69">
    <property type="entry name" value="MERR-FAMILY TRANSCRIPTIONAL REGULATOR"/>
    <property type="match status" value="1"/>
</dbReference>
<dbReference type="InterPro" id="IPR009061">
    <property type="entry name" value="DNA-bd_dom_put_sf"/>
</dbReference>
<protein>
    <submittedName>
        <fullName evidence="7">MerR family transcriptional regulator</fullName>
    </submittedName>
</protein>
<organism evidence="7 8">
    <name type="scientific">Methylobacterium longum</name>
    <dbReference type="NCBI Taxonomy" id="767694"/>
    <lineage>
        <taxon>Bacteria</taxon>
        <taxon>Pseudomonadati</taxon>
        <taxon>Pseudomonadota</taxon>
        <taxon>Alphaproteobacteria</taxon>
        <taxon>Hyphomicrobiales</taxon>
        <taxon>Methylobacteriaceae</taxon>
        <taxon>Methylobacterium</taxon>
    </lineage>
</organism>
<evidence type="ECO:0000256" key="1">
    <source>
        <dbReference type="ARBA" id="ARBA00022491"/>
    </source>
</evidence>
<name>A0ABT8AJV4_9HYPH</name>
<dbReference type="Gene3D" id="1.10.1660.10">
    <property type="match status" value="1"/>
</dbReference>
<feature type="compositionally biased region" description="Low complexity" evidence="5">
    <location>
        <begin position="170"/>
        <end position="183"/>
    </location>
</feature>
<feature type="region of interest" description="Disordered" evidence="5">
    <location>
        <begin position="133"/>
        <end position="203"/>
    </location>
</feature>
<dbReference type="RefSeq" id="WP_238290397.1">
    <property type="nucleotide sequence ID" value="NZ_BPQS01000023.1"/>
</dbReference>
<dbReference type="Pfam" id="PF13411">
    <property type="entry name" value="MerR_1"/>
    <property type="match status" value="1"/>
</dbReference>
<dbReference type="Proteomes" id="UP001244297">
    <property type="component" value="Unassembled WGS sequence"/>
</dbReference>
<evidence type="ECO:0000256" key="2">
    <source>
        <dbReference type="ARBA" id="ARBA00023015"/>
    </source>
</evidence>
<reference evidence="8" key="1">
    <citation type="journal article" date="2019" name="Int. J. Syst. Evol. Microbiol.">
        <title>The Global Catalogue of Microorganisms (GCM) 10K type strain sequencing project: providing services to taxonomists for standard genome sequencing and annotation.</title>
        <authorList>
            <consortium name="The Broad Institute Genomics Platform"/>
            <consortium name="The Broad Institute Genome Sequencing Center for Infectious Disease"/>
            <person name="Wu L."/>
            <person name="Ma J."/>
        </authorList>
    </citation>
    <scope>NUCLEOTIDE SEQUENCE [LARGE SCALE GENOMIC DNA]</scope>
    <source>
        <strain evidence="8">CECT 7806</strain>
    </source>
</reference>
<evidence type="ECO:0000313" key="8">
    <source>
        <dbReference type="Proteomes" id="UP001244297"/>
    </source>
</evidence>
<gene>
    <name evidence="7" type="ORF">QWZ18_04995</name>
</gene>
<evidence type="ECO:0000256" key="3">
    <source>
        <dbReference type="ARBA" id="ARBA00023125"/>
    </source>
</evidence>
<keyword evidence="1" id="KW-0678">Repressor</keyword>
<evidence type="ECO:0000259" key="6">
    <source>
        <dbReference type="PROSITE" id="PS50937"/>
    </source>
</evidence>
<evidence type="ECO:0000256" key="5">
    <source>
        <dbReference type="SAM" id="MobiDB-lite"/>
    </source>
</evidence>
<dbReference type="SMART" id="SM00422">
    <property type="entry name" value="HTH_MERR"/>
    <property type="match status" value="1"/>
</dbReference>
<accession>A0ABT8AJV4</accession>
<proteinExistence type="predicted"/>
<sequence>MSITIKELSERAGVKIPTIRYYERQGLLPEPVRTGTGQRRYGSVDVARLRFVRFGRGLGMEIDGIRALIEMVGDGNGEEIIVAADALGERAERMEVLCVSLRRVSAAIIGGSIDEAEAFDRLITGEGAEVAVPVETPPAPNPDATEAPQGQSSQPMDTTVVQEEASTAVELAAEEPTAKAAPEGDAPETPLSKPKRKRTRAKL</sequence>
<dbReference type="InterPro" id="IPR047057">
    <property type="entry name" value="MerR_fam"/>
</dbReference>
<evidence type="ECO:0000313" key="7">
    <source>
        <dbReference type="EMBL" id="MDN3569982.1"/>
    </source>
</evidence>
<comment type="caution">
    <text evidence="7">The sequence shown here is derived from an EMBL/GenBank/DDBJ whole genome shotgun (WGS) entry which is preliminary data.</text>
</comment>
<dbReference type="SUPFAM" id="SSF46955">
    <property type="entry name" value="Putative DNA-binding domain"/>
    <property type="match status" value="1"/>
</dbReference>
<dbReference type="InterPro" id="IPR000551">
    <property type="entry name" value="MerR-type_HTH_dom"/>
</dbReference>
<keyword evidence="8" id="KW-1185">Reference proteome</keyword>
<dbReference type="PROSITE" id="PS50937">
    <property type="entry name" value="HTH_MERR_2"/>
    <property type="match status" value="1"/>
</dbReference>
<dbReference type="PRINTS" id="PR00040">
    <property type="entry name" value="HTHMERR"/>
</dbReference>
<dbReference type="EMBL" id="JAUFPT010000013">
    <property type="protein sequence ID" value="MDN3569982.1"/>
    <property type="molecule type" value="Genomic_DNA"/>
</dbReference>
<evidence type="ECO:0000256" key="4">
    <source>
        <dbReference type="ARBA" id="ARBA00023163"/>
    </source>
</evidence>
<keyword evidence="2" id="KW-0805">Transcription regulation</keyword>
<dbReference type="PANTHER" id="PTHR30204">
    <property type="entry name" value="REDOX-CYCLING DRUG-SENSING TRANSCRIPTIONAL ACTIVATOR SOXR"/>
    <property type="match status" value="1"/>
</dbReference>
<feature type="compositionally biased region" description="Polar residues" evidence="5">
    <location>
        <begin position="148"/>
        <end position="165"/>
    </location>
</feature>